<feature type="non-terminal residue" evidence="2">
    <location>
        <position position="1"/>
    </location>
</feature>
<feature type="region of interest" description="Disordered" evidence="1">
    <location>
        <begin position="161"/>
        <end position="258"/>
    </location>
</feature>
<sequence length="907" mass="91197">GATAVGVVGAGGAAATGGAVAAGAITVATVVAALQIMGSHAEAEPEGAPVVVAASPQASPSPPPTAGVEPSVPPEGDATEPANLLPVAEDLSLSFAGADDAPLQPRQAQDLLLTLENTGGAEVTGTTVHLTLPEGMTMAAQDSPSGTGIGRSIVADNTAAGTKATDDQLSDGGRSGVEPAGGGASGNGGKAAGGRPAGGKDATTTDDAAADGGGGTSTGGTNTTTGGGAGSGTSAGATGGASHEPSGEPTAPVRTICTPGSEPGAVLCDVGLLSAGETREVQVTVRARAGGSYPIAAELRADDIGATAMELPARKVESFGPELTAQAEATGLMSPGRGVLPLRIGNTGDLDAASGWSVAVRLPEGVRPAAEQDVLTCTSVEARTWSCRIGEPSRIVPGNWRDLPLAVVALPGAAAGAAQAAGTASVVPAGVTHALDARAQVTVTSAWAGAAQGVGALAATCLASGGLAEAKAEISGTYTNTMPGTVLVALEAAGDTVSHPDPVAPGESVTLRRNEGIRSPAGPATWVFTRTVEGTAYEHRVPAGELRAVDCYDPSWEATASAETVNAGGRVGVRGTLKNTSDEAMSVKMVVGAKSGRLVSEVRTVPAGGRDSFVVATEHRRLDPGEVTFQLARWTFDKDGDPPPGPAKPQADPRVTYERAVIAPSYVGQHTMGAECAYDAGRDASIGTFRIPVDNTSSTLPVTFRLGDTTHTVAAGETGVVVARVPWGTGKLPLLSDKDALAEIDVSFLSCALLGWPDDSIKAHLEAQCVDGHERVVADVRNTGTATWRGTLVGKYSGWRGDEVEVPAGGNATLVLPLSDAPVPDSQVLVRLSRDFEGAVRTVERSYEVAPVGCEQAETCQDGSDAPNWFAALFGRRCPDDGGEKGDDQIEQVTFTPLGFWDRGYGA</sequence>
<evidence type="ECO:0000313" key="3">
    <source>
        <dbReference type="Proteomes" id="UP000625527"/>
    </source>
</evidence>
<evidence type="ECO:0000313" key="2">
    <source>
        <dbReference type="EMBL" id="MBE1875110.1"/>
    </source>
</evidence>
<gene>
    <name evidence="2" type="ORF">IHE71_05210</name>
</gene>
<accession>A0ABR9MVG4</accession>
<organism evidence="2 3">
    <name type="scientific">Myceligenerans pegani</name>
    <dbReference type="NCBI Taxonomy" id="2776917"/>
    <lineage>
        <taxon>Bacteria</taxon>
        <taxon>Bacillati</taxon>
        <taxon>Actinomycetota</taxon>
        <taxon>Actinomycetes</taxon>
        <taxon>Micrococcales</taxon>
        <taxon>Promicromonosporaceae</taxon>
        <taxon>Myceligenerans</taxon>
    </lineage>
</organism>
<reference evidence="2 3" key="1">
    <citation type="submission" date="2020-10" db="EMBL/GenBank/DDBJ databases">
        <title>Myceligenerans pegani sp. nov., an endophytic actinomycete isolated from Peganum harmala L. in Xinjiang, China.</title>
        <authorList>
            <person name="Xin L."/>
        </authorList>
    </citation>
    <scope>NUCLEOTIDE SEQUENCE [LARGE SCALE GENOMIC DNA]</scope>
    <source>
        <strain evidence="2 3">TRM65318</strain>
    </source>
</reference>
<feature type="compositionally biased region" description="Low complexity" evidence="1">
    <location>
        <begin position="46"/>
        <end position="58"/>
    </location>
</feature>
<dbReference type="Proteomes" id="UP000625527">
    <property type="component" value="Unassembled WGS sequence"/>
</dbReference>
<keyword evidence="3" id="KW-1185">Reference proteome</keyword>
<name>A0ABR9MVG4_9MICO</name>
<comment type="caution">
    <text evidence="2">The sequence shown here is derived from an EMBL/GenBank/DDBJ whole genome shotgun (WGS) entry which is preliminary data.</text>
</comment>
<feature type="compositionally biased region" description="Gly residues" evidence="1">
    <location>
        <begin position="173"/>
        <end position="197"/>
    </location>
</feature>
<proteinExistence type="predicted"/>
<evidence type="ECO:0000256" key="1">
    <source>
        <dbReference type="SAM" id="MobiDB-lite"/>
    </source>
</evidence>
<dbReference type="EMBL" id="JADAQT010000057">
    <property type="protein sequence ID" value="MBE1875110.1"/>
    <property type="molecule type" value="Genomic_DNA"/>
</dbReference>
<feature type="region of interest" description="Disordered" evidence="1">
    <location>
        <begin position="42"/>
        <end position="81"/>
    </location>
</feature>
<protein>
    <submittedName>
        <fullName evidence="2">Uncharacterized protein</fullName>
    </submittedName>
</protein>
<feature type="compositionally biased region" description="Gly residues" evidence="1">
    <location>
        <begin position="225"/>
        <end position="239"/>
    </location>
</feature>